<organism evidence="10 11">
    <name type="scientific">Cronobacter dublinensis 1210</name>
    <dbReference type="NCBI Taxonomy" id="1208656"/>
    <lineage>
        <taxon>Bacteria</taxon>
        <taxon>Pseudomonadati</taxon>
        <taxon>Pseudomonadota</taxon>
        <taxon>Gammaproteobacteria</taxon>
        <taxon>Enterobacterales</taxon>
        <taxon>Enterobacteriaceae</taxon>
        <taxon>Cronobacter</taxon>
    </lineage>
</organism>
<keyword evidence="1" id="KW-0808">Transferase</keyword>
<evidence type="ECO:0000256" key="3">
    <source>
        <dbReference type="ARBA" id="ARBA00023015"/>
    </source>
</evidence>
<evidence type="ECO:0000256" key="2">
    <source>
        <dbReference type="ARBA" id="ARBA00022737"/>
    </source>
</evidence>
<dbReference type="CDD" id="cd05568">
    <property type="entry name" value="PTS_IIB_bgl_like"/>
    <property type="match status" value="1"/>
</dbReference>
<dbReference type="InterPro" id="IPR002178">
    <property type="entry name" value="PTS_EIIA_type-2_dom"/>
</dbReference>
<dbReference type="SUPFAM" id="SSF63520">
    <property type="entry name" value="PTS-regulatory domain, PRD"/>
    <property type="match status" value="1"/>
</dbReference>
<keyword evidence="11" id="KW-1185">Reference proteome</keyword>
<keyword evidence="3" id="KW-0805">Transcription regulation</keyword>
<gene>
    <name evidence="10" type="ORF">BN134_2305</name>
</gene>
<dbReference type="Pfam" id="PF00359">
    <property type="entry name" value="PTS_EIIA_2"/>
    <property type="match status" value="1"/>
</dbReference>
<keyword evidence="6" id="KW-0804">Transcription</keyword>
<protein>
    <submittedName>
        <fullName evidence="10">BglB-family transcriptional antiterminator</fullName>
    </submittedName>
</protein>
<dbReference type="PROSITE" id="PS51372">
    <property type="entry name" value="PRD_2"/>
    <property type="match status" value="1"/>
</dbReference>
<evidence type="ECO:0000259" key="9">
    <source>
        <dbReference type="PROSITE" id="PS51372"/>
    </source>
</evidence>
<dbReference type="InterPro" id="IPR011608">
    <property type="entry name" value="PRD"/>
</dbReference>
<dbReference type="InterPro" id="IPR050661">
    <property type="entry name" value="BglG_antiterminators"/>
</dbReference>
<dbReference type="InterPro" id="IPR013011">
    <property type="entry name" value="PTS_EIIB_2"/>
</dbReference>
<dbReference type="PROSITE" id="PS51099">
    <property type="entry name" value="PTS_EIIB_TYPE_2"/>
    <property type="match status" value="1"/>
</dbReference>
<evidence type="ECO:0000256" key="6">
    <source>
        <dbReference type="ARBA" id="ARBA00023163"/>
    </source>
</evidence>
<dbReference type="Gene3D" id="3.40.50.2300">
    <property type="match status" value="1"/>
</dbReference>
<dbReference type="PANTHER" id="PTHR30185:SF13">
    <property type="entry name" value="LICABCH OPERON REGULATOR-RELATED"/>
    <property type="match status" value="1"/>
</dbReference>
<feature type="domain" description="PRD" evidence="9">
    <location>
        <begin position="288"/>
        <end position="395"/>
    </location>
</feature>
<dbReference type="Pfam" id="PF05043">
    <property type="entry name" value="Mga"/>
    <property type="match status" value="1"/>
</dbReference>
<evidence type="ECO:0000313" key="11">
    <source>
        <dbReference type="Proteomes" id="UP000009342"/>
    </source>
</evidence>
<dbReference type="Pfam" id="PF00874">
    <property type="entry name" value="PRD"/>
    <property type="match status" value="1"/>
</dbReference>
<dbReference type="InterPro" id="IPR013196">
    <property type="entry name" value="HTH_11"/>
</dbReference>
<evidence type="ECO:0000259" key="7">
    <source>
        <dbReference type="PROSITE" id="PS51094"/>
    </source>
</evidence>
<keyword evidence="4" id="KW-0238">DNA-binding</keyword>
<dbReference type="Pfam" id="PF08279">
    <property type="entry name" value="HTH_11"/>
    <property type="match status" value="1"/>
</dbReference>
<proteinExistence type="predicted"/>
<dbReference type="SUPFAM" id="SSF55804">
    <property type="entry name" value="Phoshotransferase/anion transport protein"/>
    <property type="match status" value="1"/>
</dbReference>
<dbReference type="InterPro" id="IPR036095">
    <property type="entry name" value="PTS_EIIB-like_sf"/>
</dbReference>
<dbReference type="SUPFAM" id="SSF52794">
    <property type="entry name" value="PTS system IIB component-like"/>
    <property type="match status" value="1"/>
</dbReference>
<dbReference type="PROSITE" id="PS51094">
    <property type="entry name" value="PTS_EIIA_TYPE_2"/>
    <property type="match status" value="1"/>
</dbReference>
<name>A0ABP1W7U2_9ENTR</name>
<reference evidence="11" key="1">
    <citation type="journal article" date="2012" name="PLoS ONE">
        <title>Comparative analysis of genome sequences covering the seven cronobacter species.</title>
        <authorList>
            <person name="Joseph S."/>
            <person name="Desai P."/>
            <person name="Ji Y."/>
            <person name="Cummings C.A."/>
            <person name="Shih R."/>
            <person name="Degoricija L."/>
            <person name="Rico A."/>
            <person name="Brzoska P."/>
            <person name="Hamby S.E."/>
            <person name="Masood N."/>
            <person name="Hariri S."/>
            <person name="Sonbol H."/>
            <person name="Chuzhanova N."/>
            <person name="McClelland M."/>
            <person name="Furtado M.R."/>
            <person name="Forsythe S.J."/>
        </authorList>
    </citation>
    <scope>NUCLEOTIDE SEQUENCE [LARGE SCALE GENOMIC DNA]</scope>
    <source>
        <strain evidence="11">1210</strain>
    </source>
</reference>
<dbReference type="InterPro" id="IPR036634">
    <property type="entry name" value="PRD_sf"/>
</dbReference>
<dbReference type="Gene3D" id="1.10.10.10">
    <property type="entry name" value="Winged helix-like DNA-binding domain superfamily/Winged helix DNA-binding domain"/>
    <property type="match status" value="1"/>
</dbReference>
<keyword evidence="2" id="KW-0677">Repeat</keyword>
<evidence type="ECO:0000256" key="1">
    <source>
        <dbReference type="ARBA" id="ARBA00022679"/>
    </source>
</evidence>
<dbReference type="Gene3D" id="1.10.1790.10">
    <property type="entry name" value="PRD domain"/>
    <property type="match status" value="1"/>
</dbReference>
<comment type="caution">
    <text evidence="10">The sequence shown here is derived from an EMBL/GenBank/DDBJ whole genome shotgun (WGS) entry which is preliminary data.</text>
</comment>
<dbReference type="InterPro" id="IPR007737">
    <property type="entry name" value="Mga_HTH"/>
</dbReference>
<dbReference type="PANTHER" id="PTHR30185">
    <property type="entry name" value="CRYPTIC BETA-GLUCOSIDE BGL OPERON ANTITERMINATOR"/>
    <property type="match status" value="1"/>
</dbReference>
<dbReference type="InterPro" id="IPR018356">
    <property type="entry name" value="Tscrpt_reg_HTH_DeoR_CS"/>
</dbReference>
<feature type="domain" description="PTS EIIB type-2" evidence="8">
    <location>
        <begin position="401"/>
        <end position="490"/>
    </location>
</feature>
<dbReference type="InterPro" id="IPR036388">
    <property type="entry name" value="WH-like_DNA-bd_sf"/>
</dbReference>
<keyword evidence="5" id="KW-0010">Activator</keyword>
<accession>A0ABP1W7U2</accession>
<evidence type="ECO:0000259" key="8">
    <source>
        <dbReference type="PROSITE" id="PS51099"/>
    </source>
</evidence>
<dbReference type="PROSITE" id="PS00894">
    <property type="entry name" value="HTH_DEOR_1"/>
    <property type="match status" value="1"/>
</dbReference>
<dbReference type="InterPro" id="IPR016152">
    <property type="entry name" value="PTrfase/Anion_transptr"/>
</dbReference>
<dbReference type="Gene3D" id="3.40.930.10">
    <property type="entry name" value="Mannitol-specific EII, Chain A"/>
    <property type="match status" value="1"/>
</dbReference>
<evidence type="ECO:0000256" key="5">
    <source>
        <dbReference type="ARBA" id="ARBA00023159"/>
    </source>
</evidence>
<evidence type="ECO:0000256" key="4">
    <source>
        <dbReference type="ARBA" id="ARBA00023125"/>
    </source>
</evidence>
<feature type="domain" description="PTS EIIA type-2" evidence="7">
    <location>
        <begin position="494"/>
        <end position="639"/>
    </location>
</feature>
<dbReference type="EMBL" id="CAKZ01000107">
    <property type="protein sequence ID" value="CCJ81550.1"/>
    <property type="molecule type" value="Genomic_DNA"/>
</dbReference>
<evidence type="ECO:0000313" key="10">
    <source>
        <dbReference type="EMBL" id="CCJ81550.1"/>
    </source>
</evidence>
<dbReference type="Proteomes" id="UP000009342">
    <property type="component" value="Unassembled WGS sequence"/>
</dbReference>
<sequence>MRFPSQRLSRLFDLLQNEALPQDELARRLNVTTRTVRADISALNELLRQHGVQLVLNRGSGYQLNVDDPGRYQALQASRPNALRIPRTAPERVNYLAVRFLTAAFALKLEDLADEWFVSRATLQSDMTEVRELFTRYNLTLETRPRHGMKLFGSEMALRACLTDLLWQLAQQDSANPLITEEALNAGVQERLGGGLPAIFSRARLRFTDEGEQFIRLYCAVAVRRISEGYPLSEFVADDVDESVRAAARDIAALLQTLCGKPLSDAEENWLRVHIAARQVQELEPSAISADDAEALAGYILRYINTHYNYNLLTDEQLRADLLTHIRTMITRVRYQINIPNPLLGNIKQHYPMAWDMTLAAVSGWGKYTPYTISENEVGFLVLHIGVGLERHYNVGYQRNPRVLLVCDTGNSTVRMIQSMLLRRYPQLEVSEIATLRDYEQRASIAEDFVISTARVAEKDKPVVVMSPFPTDFQLEQIGKLVLVDRTRPWMLEKYFDARHFRVVEGPMTQQELFTQLCGELEREGYVDADFLPSVVEREAIVSTMLGDGIALPHSLGLMARKTVVYTVLAPQGIAWGEETAHVIFLLAISKREYEEAMTIYDLFVTFFARTRGAAATNVSRFRSFSRGGDGVSEPLLAAVCARRGVIRIAWPRRSAQPVDNLVTAAAPDERRIFELLNKLAVDQNVDERHDLALGVVQLIDFISRPDPDIFAGAFSPHATDESQDRRHVFRVQRIAAREREPLAFDAGVVEIADDAVFHVVGERRAGIEPPGAFVIAARTFVDAACDKQRTAGAGAVDDINRVVLVIIHFRFSMDAIAALAARIRPGHLPE</sequence>